<sequence>MRIIVDGDACPGISIIENIAKKYGLELIVFCDIHHYIRLDYGEVKVVDSGFQSVDMYVVNICKEKDIVISQDYGVAAIALGKKAFVINPKGYYYNEENIDRLLEERHISQKIRRAGGRTNNPKKRTKEDDLRLEKNLIKIIECNIRE</sequence>
<evidence type="ECO:0000313" key="4">
    <source>
        <dbReference type="Proteomes" id="UP000640335"/>
    </source>
</evidence>
<name>A0ABR8Q693_9CLOT</name>
<comment type="similarity">
    <text evidence="1 2">Belongs to the UPF0178 family.</text>
</comment>
<proteinExistence type="inferred from homology"/>
<accession>A0ABR8Q693</accession>
<protein>
    <recommendedName>
        <fullName evidence="2">UPF0178 protein H9660_12420</fullName>
    </recommendedName>
</protein>
<evidence type="ECO:0000256" key="1">
    <source>
        <dbReference type="ARBA" id="ARBA00008522"/>
    </source>
</evidence>
<dbReference type="HAMAP" id="MF_00489">
    <property type="entry name" value="UPF0178"/>
    <property type="match status" value="1"/>
</dbReference>
<dbReference type="EMBL" id="JACSQZ010000052">
    <property type="protein sequence ID" value="MBD7915951.1"/>
    <property type="molecule type" value="Genomic_DNA"/>
</dbReference>
<dbReference type="Pfam" id="PF02639">
    <property type="entry name" value="DUF188"/>
    <property type="match status" value="1"/>
</dbReference>
<dbReference type="Proteomes" id="UP000640335">
    <property type="component" value="Unassembled WGS sequence"/>
</dbReference>
<comment type="caution">
    <text evidence="3">The sequence shown here is derived from an EMBL/GenBank/DDBJ whole genome shotgun (WGS) entry which is preliminary data.</text>
</comment>
<dbReference type="PANTHER" id="PTHR35146:SF1">
    <property type="entry name" value="UPF0178 PROTEIN YAII"/>
    <property type="match status" value="1"/>
</dbReference>
<dbReference type="RefSeq" id="WP_191750702.1">
    <property type="nucleotide sequence ID" value="NZ_JACSQZ010000052.1"/>
</dbReference>
<evidence type="ECO:0000256" key="2">
    <source>
        <dbReference type="HAMAP-Rule" id="MF_00489"/>
    </source>
</evidence>
<evidence type="ECO:0000313" key="3">
    <source>
        <dbReference type="EMBL" id="MBD7915951.1"/>
    </source>
</evidence>
<dbReference type="PANTHER" id="PTHR35146">
    <property type="entry name" value="UPF0178 PROTEIN YAII"/>
    <property type="match status" value="1"/>
</dbReference>
<organism evidence="3 4">
    <name type="scientific">Clostridium gallinarum</name>
    <dbReference type="NCBI Taxonomy" id="2762246"/>
    <lineage>
        <taxon>Bacteria</taxon>
        <taxon>Bacillati</taxon>
        <taxon>Bacillota</taxon>
        <taxon>Clostridia</taxon>
        <taxon>Eubacteriales</taxon>
        <taxon>Clostridiaceae</taxon>
        <taxon>Clostridium</taxon>
    </lineage>
</organism>
<gene>
    <name evidence="3" type="ORF">H9660_12420</name>
</gene>
<keyword evidence="4" id="KW-1185">Reference proteome</keyword>
<reference evidence="3 4" key="1">
    <citation type="submission" date="2020-08" db="EMBL/GenBank/DDBJ databases">
        <title>A Genomic Blueprint of the Chicken Gut Microbiome.</title>
        <authorList>
            <person name="Gilroy R."/>
            <person name="Ravi A."/>
            <person name="Getino M."/>
            <person name="Pursley I."/>
            <person name="Horton D.L."/>
            <person name="Alikhan N.-F."/>
            <person name="Baker D."/>
            <person name="Gharbi K."/>
            <person name="Hall N."/>
            <person name="Watson M."/>
            <person name="Adriaenssens E.M."/>
            <person name="Foster-Nyarko E."/>
            <person name="Jarju S."/>
            <person name="Secka A."/>
            <person name="Antonio M."/>
            <person name="Oren A."/>
            <person name="Chaudhuri R."/>
            <person name="La Ragione R.M."/>
            <person name="Hildebrand F."/>
            <person name="Pallen M.J."/>
        </authorList>
    </citation>
    <scope>NUCLEOTIDE SEQUENCE [LARGE SCALE GENOMIC DNA]</scope>
    <source>
        <strain evidence="3 4">Sa3CUN1</strain>
    </source>
</reference>
<dbReference type="NCBIfam" id="NF001095">
    <property type="entry name" value="PRK00124.1"/>
    <property type="match status" value="1"/>
</dbReference>
<dbReference type="InterPro" id="IPR003791">
    <property type="entry name" value="UPF0178"/>
</dbReference>